<dbReference type="InterPro" id="IPR015939">
    <property type="entry name" value="Fum_Rdtase/Succ_DH_flav-like_C"/>
</dbReference>
<dbReference type="RefSeq" id="WP_309791588.1">
    <property type="nucleotide sequence ID" value="NZ_JAVDPW010000001.1"/>
</dbReference>
<evidence type="ECO:0000259" key="11">
    <source>
        <dbReference type="Pfam" id="PF00890"/>
    </source>
</evidence>
<dbReference type="PRINTS" id="PR00368">
    <property type="entry name" value="FADPNR"/>
</dbReference>
<dbReference type="PANTHER" id="PTHR42716">
    <property type="entry name" value="L-ASPARTATE OXIDASE"/>
    <property type="match status" value="1"/>
</dbReference>
<name>A0ABU1JGF5_9PROT</name>
<evidence type="ECO:0000313" key="14">
    <source>
        <dbReference type="Proteomes" id="UP001262410"/>
    </source>
</evidence>
<dbReference type="EMBL" id="JAVDPW010000001">
    <property type="protein sequence ID" value="MDR6287703.1"/>
    <property type="molecule type" value="Genomic_DNA"/>
</dbReference>
<keyword evidence="14" id="KW-1185">Reference proteome</keyword>
<feature type="domain" description="FAD-dependent oxidoreductase 2 FAD-binding" evidence="11">
    <location>
        <begin position="8"/>
        <end position="371"/>
    </location>
</feature>
<keyword evidence="5" id="KW-0285">Flavoprotein</keyword>
<evidence type="ECO:0000256" key="10">
    <source>
        <dbReference type="SAM" id="MobiDB-lite"/>
    </source>
</evidence>
<dbReference type="Proteomes" id="UP001262410">
    <property type="component" value="Unassembled WGS sequence"/>
</dbReference>
<gene>
    <name evidence="13" type="ORF">E9232_000202</name>
</gene>
<evidence type="ECO:0000256" key="1">
    <source>
        <dbReference type="ARBA" id="ARBA00001974"/>
    </source>
</evidence>
<evidence type="ECO:0000256" key="4">
    <source>
        <dbReference type="ARBA" id="ARBA00012173"/>
    </source>
</evidence>
<reference evidence="13 14" key="1">
    <citation type="submission" date="2023-07" db="EMBL/GenBank/DDBJ databases">
        <title>Sorghum-associated microbial communities from plants grown in Nebraska, USA.</title>
        <authorList>
            <person name="Schachtman D."/>
        </authorList>
    </citation>
    <scope>NUCLEOTIDE SEQUENCE [LARGE SCALE GENOMIC DNA]</scope>
    <source>
        <strain evidence="13 14">584</strain>
    </source>
</reference>
<dbReference type="SUPFAM" id="SSF46977">
    <property type="entry name" value="Succinate dehydrogenase/fumarate reductase flavoprotein C-terminal domain"/>
    <property type="match status" value="1"/>
</dbReference>
<dbReference type="InterPro" id="IPR003953">
    <property type="entry name" value="FAD-dep_OxRdtase_2_FAD-bd"/>
</dbReference>
<feature type="domain" description="Fumarate reductase/succinate dehydrogenase flavoprotein-like C-terminal" evidence="12">
    <location>
        <begin position="499"/>
        <end position="526"/>
    </location>
</feature>
<organism evidence="13 14">
    <name type="scientific">Inquilinus ginsengisoli</name>
    <dbReference type="NCBI Taxonomy" id="363840"/>
    <lineage>
        <taxon>Bacteria</taxon>
        <taxon>Pseudomonadati</taxon>
        <taxon>Pseudomonadota</taxon>
        <taxon>Alphaproteobacteria</taxon>
        <taxon>Rhodospirillales</taxon>
        <taxon>Rhodospirillaceae</taxon>
        <taxon>Inquilinus</taxon>
    </lineage>
</organism>
<keyword evidence="6" id="KW-0662">Pyridine nucleotide biosynthesis</keyword>
<evidence type="ECO:0000256" key="9">
    <source>
        <dbReference type="ARBA" id="ARBA00048305"/>
    </source>
</evidence>
<comment type="catalytic activity">
    <reaction evidence="9">
        <text>L-aspartate + O2 = iminosuccinate + H2O2</text>
        <dbReference type="Rhea" id="RHEA:25876"/>
        <dbReference type="ChEBI" id="CHEBI:15379"/>
        <dbReference type="ChEBI" id="CHEBI:16240"/>
        <dbReference type="ChEBI" id="CHEBI:29991"/>
        <dbReference type="ChEBI" id="CHEBI:77875"/>
        <dbReference type="EC" id="1.4.3.16"/>
    </reaction>
    <physiologicalReaction direction="left-to-right" evidence="9">
        <dbReference type="Rhea" id="RHEA:25877"/>
    </physiologicalReaction>
</comment>
<keyword evidence="7" id="KW-0274">FAD</keyword>
<dbReference type="NCBIfam" id="NF005701">
    <property type="entry name" value="PRK07512.1"/>
    <property type="match status" value="1"/>
</dbReference>
<dbReference type="Gene3D" id="1.20.58.100">
    <property type="entry name" value="Fumarate reductase/succinate dehydrogenase flavoprotein-like, C-terminal domain"/>
    <property type="match status" value="1"/>
</dbReference>
<comment type="caution">
    <text evidence="13">The sequence shown here is derived from an EMBL/GenBank/DDBJ whole genome shotgun (WGS) entry which is preliminary data.</text>
</comment>
<dbReference type="EC" id="1.4.3.16" evidence="4"/>
<dbReference type="SUPFAM" id="SSF56425">
    <property type="entry name" value="Succinate dehydrogenase/fumarate reductase flavoprotein, catalytic domain"/>
    <property type="match status" value="1"/>
</dbReference>
<dbReference type="Pfam" id="PF02910">
    <property type="entry name" value="Succ_DH_flav_C"/>
    <property type="match status" value="1"/>
</dbReference>
<evidence type="ECO:0000256" key="5">
    <source>
        <dbReference type="ARBA" id="ARBA00022630"/>
    </source>
</evidence>
<evidence type="ECO:0000259" key="12">
    <source>
        <dbReference type="Pfam" id="PF02910"/>
    </source>
</evidence>
<dbReference type="InterPro" id="IPR036188">
    <property type="entry name" value="FAD/NAD-bd_sf"/>
</dbReference>
<dbReference type="GO" id="GO:0008734">
    <property type="term" value="F:L-aspartate oxidase activity"/>
    <property type="evidence" value="ECO:0007669"/>
    <property type="project" value="UniProtKB-EC"/>
</dbReference>
<evidence type="ECO:0000256" key="2">
    <source>
        <dbReference type="ARBA" id="ARBA00004950"/>
    </source>
</evidence>
<dbReference type="SUPFAM" id="SSF51905">
    <property type="entry name" value="FAD/NAD(P)-binding domain"/>
    <property type="match status" value="1"/>
</dbReference>
<proteinExistence type="inferred from homology"/>
<dbReference type="PANTHER" id="PTHR42716:SF2">
    <property type="entry name" value="L-ASPARTATE OXIDASE, CHLOROPLASTIC"/>
    <property type="match status" value="1"/>
</dbReference>
<feature type="compositionally biased region" description="Basic and acidic residues" evidence="10">
    <location>
        <begin position="444"/>
        <end position="453"/>
    </location>
</feature>
<protein>
    <recommendedName>
        <fullName evidence="4">L-aspartate oxidase</fullName>
        <ecNumber evidence="4">1.4.3.16</ecNumber>
    </recommendedName>
</protein>
<comment type="similarity">
    <text evidence="3">Belongs to the FAD-dependent oxidoreductase 2 family. NadB subfamily.</text>
</comment>
<comment type="cofactor">
    <cofactor evidence="1">
        <name>FAD</name>
        <dbReference type="ChEBI" id="CHEBI:57692"/>
    </cofactor>
</comment>
<evidence type="ECO:0000256" key="8">
    <source>
        <dbReference type="ARBA" id="ARBA00023002"/>
    </source>
</evidence>
<evidence type="ECO:0000313" key="13">
    <source>
        <dbReference type="EMBL" id="MDR6287703.1"/>
    </source>
</evidence>
<accession>A0ABU1JGF5</accession>
<dbReference type="InterPro" id="IPR027477">
    <property type="entry name" value="Succ_DH/fumarate_Rdtase_cat_sf"/>
</dbReference>
<evidence type="ECO:0000256" key="6">
    <source>
        <dbReference type="ARBA" id="ARBA00022642"/>
    </source>
</evidence>
<evidence type="ECO:0000256" key="3">
    <source>
        <dbReference type="ARBA" id="ARBA00008562"/>
    </source>
</evidence>
<dbReference type="InterPro" id="IPR037099">
    <property type="entry name" value="Fum_R/Succ_DH_flav-like_C_sf"/>
</dbReference>
<dbReference type="InterPro" id="IPR005288">
    <property type="entry name" value="NadB"/>
</dbReference>
<dbReference type="Pfam" id="PF00890">
    <property type="entry name" value="FAD_binding_2"/>
    <property type="match status" value="1"/>
</dbReference>
<comment type="pathway">
    <text evidence="2">Cofactor biosynthesis; NAD(+) biosynthesis; iminoaspartate from L-aspartate (oxidase route): step 1/1.</text>
</comment>
<feature type="region of interest" description="Disordered" evidence="10">
    <location>
        <begin position="398"/>
        <end position="453"/>
    </location>
</feature>
<dbReference type="Gene3D" id="3.90.700.10">
    <property type="entry name" value="Succinate dehydrogenase/fumarate reductase flavoprotein, catalytic domain"/>
    <property type="match status" value="1"/>
</dbReference>
<evidence type="ECO:0000256" key="7">
    <source>
        <dbReference type="ARBA" id="ARBA00022827"/>
    </source>
</evidence>
<dbReference type="Gene3D" id="3.50.50.60">
    <property type="entry name" value="FAD/NAD(P)-binding domain"/>
    <property type="match status" value="1"/>
</dbReference>
<sequence>MPHPQDRIVVIGAGIAGLATALKLAPLPVLLLSAAPIGAEAATGWAQGGIAAALGPDDDPALHAADTLAAAAGLGDPEVAKRVTEAAPGCIAWLDGLGTPFDRTETGGFALGLEAAHGRRRIVHVGGDGTGAAVLRTLIRAAETAPWITIRHARATALLRDEFGITGVRVQADGAPAAIPVRAVVLATGGVGGLYAHTTNPLGATGAGLALAARVGAVLRDLEFVQFHPTAIAVGRDPMPLATEALRGEGATLVTADGSRVMAGHPLGDLAPRDVIARAIWRHVAADEPVFLDARGLGDRLARFARVGELCRAAGLDPIRQPIPIRPAAHYHMGGVAVDGHGRTSVPGLWAAGEVAGTGLHGANRLASNSLLEALAFAGWIAEDIRGEAARPALFESPLPSREGARGGGFPQQDLRPSQPGPSALALPTPFPSIGSPLPLPPSREGRGDKEDGTVPALRALMDRHVGVIRDGAGLTQAIAAFRPLALSRSSPAADRALVGLLIAAAALRRQESRGAQYRRDRPDADPASAPSFLTLADVLEGVDGVPQSGAASL</sequence>
<keyword evidence="8 13" id="KW-0560">Oxidoreductase</keyword>